<dbReference type="PRINTS" id="PR01438">
    <property type="entry name" value="UNVRSLSTRESS"/>
</dbReference>
<protein>
    <submittedName>
        <fullName evidence="3">UspA domain-containing protein</fullName>
    </submittedName>
</protein>
<dbReference type="PANTHER" id="PTHR46268">
    <property type="entry name" value="STRESS RESPONSE PROTEIN NHAX"/>
    <property type="match status" value="1"/>
</dbReference>
<feature type="domain" description="UspA" evidence="2">
    <location>
        <begin position="169"/>
        <end position="264"/>
    </location>
</feature>
<name>A0A0A7PJD8_9SPHN</name>
<dbReference type="HOGENOM" id="CLU_049301_5_2_5"/>
<dbReference type="OrthoDB" id="9804721at2"/>
<proteinExistence type="inferred from homology"/>
<dbReference type="PANTHER" id="PTHR46268:SF15">
    <property type="entry name" value="UNIVERSAL STRESS PROTEIN HP_0031"/>
    <property type="match status" value="1"/>
</dbReference>
<comment type="similarity">
    <text evidence="1">Belongs to the universal stress protein A family.</text>
</comment>
<dbReference type="KEGG" id="sphk:SKP52_05660"/>
<evidence type="ECO:0000256" key="1">
    <source>
        <dbReference type="ARBA" id="ARBA00008791"/>
    </source>
</evidence>
<dbReference type="CDD" id="cd00293">
    <property type="entry name" value="USP-like"/>
    <property type="match status" value="1"/>
</dbReference>
<accession>A0A0A7PJD8</accession>
<evidence type="ECO:0000313" key="4">
    <source>
        <dbReference type="Proteomes" id="UP000030907"/>
    </source>
</evidence>
<dbReference type="InterPro" id="IPR006015">
    <property type="entry name" value="Universal_stress_UspA"/>
</dbReference>
<dbReference type="EMBL" id="CP009122">
    <property type="protein sequence ID" value="AJA08057.1"/>
    <property type="molecule type" value="Genomic_DNA"/>
</dbReference>
<dbReference type="Proteomes" id="UP000030907">
    <property type="component" value="Chromosome"/>
</dbReference>
<dbReference type="Pfam" id="PF00582">
    <property type="entry name" value="Usp"/>
    <property type="match status" value="1"/>
</dbReference>
<dbReference type="STRING" id="1515612.SKP52_05660"/>
<dbReference type="Gene3D" id="3.40.50.12370">
    <property type="match status" value="1"/>
</dbReference>
<organism evidence="3 4">
    <name type="scientific">Sphingopyxis fribergensis</name>
    <dbReference type="NCBI Taxonomy" id="1515612"/>
    <lineage>
        <taxon>Bacteria</taxon>
        <taxon>Pseudomonadati</taxon>
        <taxon>Pseudomonadota</taxon>
        <taxon>Alphaproteobacteria</taxon>
        <taxon>Sphingomonadales</taxon>
        <taxon>Sphingomonadaceae</taxon>
        <taxon>Sphingopyxis</taxon>
    </lineage>
</organism>
<gene>
    <name evidence="3" type="ORF">SKP52_05660</name>
</gene>
<keyword evidence="4" id="KW-1185">Reference proteome</keyword>
<dbReference type="RefSeq" id="WP_039572654.1">
    <property type="nucleotide sequence ID" value="NZ_CP009122.1"/>
</dbReference>
<evidence type="ECO:0000259" key="2">
    <source>
        <dbReference type="Pfam" id="PF00582"/>
    </source>
</evidence>
<sequence length="265" mass="28738">MKNILLLVHQDRGQEARLQAALDLTRALGGHLACLDVTPYPLMAADTHFGSAEAVVVRDETESEARNRAFLSDRLAREDVSWSLTDTMGDMASALLDVADLADLIILNRALDDFPLPDMRGIVGRLVMRAHIPILAVPQTLQRFDIARALIAWDGRPAAAAALRATVPLLALAEEVQIFVAREADSGLDPEQAAAYLSRHGVHATVRIVDKAGAPADRLIAEESSAWRADYVVMGAYGHGRLRETFGGVTQHLLAESKCPLVLCH</sequence>
<dbReference type="SUPFAM" id="SSF52402">
    <property type="entry name" value="Adenine nucleotide alpha hydrolases-like"/>
    <property type="match status" value="2"/>
</dbReference>
<dbReference type="AlphaFoldDB" id="A0A0A7PJD8"/>
<reference evidence="3 4" key="1">
    <citation type="journal article" date="2015" name="Int. J. Syst. Evol. Microbiol.">
        <title>Description of Sphingopyxis fribergensis sp. nov. - a soil bacterium with the ability to degrade styrene and phenylacetic acid.</title>
        <authorList>
            <person name="Oelschlagel M."/>
            <person name="Ruckert C."/>
            <person name="Kalinowski J."/>
            <person name="Schmidt G."/>
            <person name="Schlomann M."/>
            <person name="Tischler D."/>
        </authorList>
    </citation>
    <scope>NUCLEOTIDE SEQUENCE [LARGE SCALE GENOMIC DNA]</scope>
    <source>
        <strain evidence="3 4">Kp5.2</strain>
    </source>
</reference>
<evidence type="ECO:0000313" key="3">
    <source>
        <dbReference type="EMBL" id="AJA08057.1"/>
    </source>
</evidence>
<dbReference type="InterPro" id="IPR006016">
    <property type="entry name" value="UspA"/>
</dbReference>